<evidence type="ECO:0000256" key="2">
    <source>
        <dbReference type="SAM" id="Phobius"/>
    </source>
</evidence>
<feature type="transmembrane region" description="Helical" evidence="2">
    <location>
        <begin position="62"/>
        <end position="80"/>
    </location>
</feature>
<organism evidence="3 4">
    <name type="scientific">Mesobaculum littorinae</name>
    <dbReference type="NCBI Taxonomy" id="2486419"/>
    <lineage>
        <taxon>Bacteria</taxon>
        <taxon>Pseudomonadati</taxon>
        <taxon>Pseudomonadota</taxon>
        <taxon>Alphaproteobacteria</taxon>
        <taxon>Rhodobacterales</taxon>
        <taxon>Roseobacteraceae</taxon>
        <taxon>Mesobaculum</taxon>
    </lineage>
</organism>
<keyword evidence="2" id="KW-0812">Transmembrane</keyword>
<name>A0A438AKA9_9RHOB</name>
<evidence type="ECO:0000313" key="4">
    <source>
        <dbReference type="Proteomes" id="UP000285908"/>
    </source>
</evidence>
<dbReference type="RefSeq" id="WP_127904692.1">
    <property type="nucleotide sequence ID" value="NZ_RQXX01000001.1"/>
</dbReference>
<evidence type="ECO:0000256" key="1">
    <source>
        <dbReference type="SAM" id="MobiDB-lite"/>
    </source>
</evidence>
<keyword evidence="2" id="KW-0472">Membrane</keyword>
<accession>A0A438AKA9</accession>
<gene>
    <name evidence="3" type="ORF">EKE94_00705</name>
</gene>
<dbReference type="EMBL" id="RQXX01000001">
    <property type="protein sequence ID" value="RVV99251.1"/>
    <property type="molecule type" value="Genomic_DNA"/>
</dbReference>
<comment type="caution">
    <text evidence="3">The sequence shown here is derived from an EMBL/GenBank/DDBJ whole genome shotgun (WGS) entry which is preliminary data.</text>
</comment>
<protein>
    <submittedName>
        <fullName evidence="3">Uncharacterized protein</fullName>
    </submittedName>
</protein>
<sequence length="315" mass="32051">MPYLRFALTIAVATAIAFALTYLPLATRGHALFSQTQAWTALALGAATTAVCLGGTLGKRAWALAAVLMVLAVAMVRTQVWQTDTGYLRGLVPQSSAAILASSRAPLADPRVQAFADELRHARAEEIARARYLAAELTAGRGGAARAAPDVVRGTVVEALEAGRLAEVSPDPMDAMLAETALGGAGVCHFRFSGDAAPVFWARGGDTAPRGVIRLNDVLVPLSRAEPLGPGGLAAGGLFAAQGARVRIRPLAKGSGWLGGPATLAEMVVTIFPNAGDPTGDAASAGTPADAAAEAADGPAGHETGYIGLYTCDEG</sequence>
<dbReference type="OrthoDB" id="517560at2"/>
<dbReference type="AlphaFoldDB" id="A0A438AKA9"/>
<evidence type="ECO:0000313" key="3">
    <source>
        <dbReference type="EMBL" id="RVV99251.1"/>
    </source>
</evidence>
<reference evidence="3 4" key="1">
    <citation type="submission" date="2018-11" db="EMBL/GenBank/DDBJ databases">
        <title>Mesobaculum littorinae gen. nov., sp. nov., isolated from Littorina scabra that represents a novel genus of the order Rhodobacteraceae.</title>
        <authorList>
            <person name="Li F."/>
        </authorList>
    </citation>
    <scope>NUCLEOTIDE SEQUENCE [LARGE SCALE GENOMIC DNA]</scope>
    <source>
        <strain evidence="3 4">M0103</strain>
    </source>
</reference>
<feature type="transmembrane region" description="Helical" evidence="2">
    <location>
        <begin position="38"/>
        <end position="56"/>
    </location>
</feature>
<feature type="transmembrane region" description="Helical" evidence="2">
    <location>
        <begin position="6"/>
        <end position="26"/>
    </location>
</feature>
<keyword evidence="2" id="KW-1133">Transmembrane helix</keyword>
<dbReference type="Proteomes" id="UP000285908">
    <property type="component" value="Unassembled WGS sequence"/>
</dbReference>
<feature type="region of interest" description="Disordered" evidence="1">
    <location>
        <begin position="279"/>
        <end position="299"/>
    </location>
</feature>
<keyword evidence="4" id="KW-1185">Reference proteome</keyword>
<proteinExistence type="predicted"/>